<reference evidence="1 2" key="1">
    <citation type="submission" date="2024-02" db="EMBL/GenBank/DDBJ databases">
        <title>High-quality chromosome-scale genome assembly of Pensacola bahiagrass (Paspalum notatum Flugge var. saurae).</title>
        <authorList>
            <person name="Vega J.M."/>
            <person name="Podio M."/>
            <person name="Orjuela J."/>
            <person name="Siena L.A."/>
            <person name="Pessino S.C."/>
            <person name="Combes M.C."/>
            <person name="Mariac C."/>
            <person name="Albertini E."/>
            <person name="Pupilli F."/>
            <person name="Ortiz J.P.A."/>
            <person name="Leblanc O."/>
        </authorList>
    </citation>
    <scope>NUCLEOTIDE SEQUENCE [LARGE SCALE GENOMIC DNA]</scope>
    <source>
        <strain evidence="1">R1</strain>
        <tissue evidence="1">Leaf</tissue>
    </source>
</reference>
<gene>
    <name evidence="1" type="ORF">U9M48_023577</name>
</gene>
<dbReference type="Proteomes" id="UP001341281">
    <property type="component" value="Chromosome 05"/>
</dbReference>
<sequence>MVLAEALTVLLLRDQIMVASILPANNHCFSLSQIKTEGHMRFKSTSDRGFTTDGRWLLSCSYNGESVISASTTTQIPLGQLLIYC</sequence>
<protein>
    <submittedName>
        <fullName evidence="1">Uncharacterized protein</fullName>
    </submittedName>
</protein>
<dbReference type="EMBL" id="CP144749">
    <property type="protein sequence ID" value="WVZ75532.1"/>
    <property type="molecule type" value="Genomic_DNA"/>
</dbReference>
<evidence type="ECO:0000313" key="1">
    <source>
        <dbReference type="EMBL" id="WVZ75532.1"/>
    </source>
</evidence>
<accession>A0AAQ3TNP0</accession>
<name>A0AAQ3TNP0_PASNO</name>
<evidence type="ECO:0000313" key="2">
    <source>
        <dbReference type="Proteomes" id="UP001341281"/>
    </source>
</evidence>
<proteinExistence type="predicted"/>
<dbReference type="AlphaFoldDB" id="A0AAQ3TNP0"/>
<organism evidence="1 2">
    <name type="scientific">Paspalum notatum var. saurae</name>
    <dbReference type="NCBI Taxonomy" id="547442"/>
    <lineage>
        <taxon>Eukaryota</taxon>
        <taxon>Viridiplantae</taxon>
        <taxon>Streptophyta</taxon>
        <taxon>Embryophyta</taxon>
        <taxon>Tracheophyta</taxon>
        <taxon>Spermatophyta</taxon>
        <taxon>Magnoliopsida</taxon>
        <taxon>Liliopsida</taxon>
        <taxon>Poales</taxon>
        <taxon>Poaceae</taxon>
        <taxon>PACMAD clade</taxon>
        <taxon>Panicoideae</taxon>
        <taxon>Andropogonodae</taxon>
        <taxon>Paspaleae</taxon>
        <taxon>Paspalinae</taxon>
        <taxon>Paspalum</taxon>
    </lineage>
</organism>
<keyword evidence="2" id="KW-1185">Reference proteome</keyword>